<protein>
    <submittedName>
        <fullName evidence="2">Uncharacterized protein</fullName>
    </submittedName>
</protein>
<reference evidence="2" key="1">
    <citation type="submission" date="2021-02" db="EMBL/GenBank/DDBJ databases">
        <authorList>
            <person name="Nowell W R."/>
        </authorList>
    </citation>
    <scope>NUCLEOTIDE SEQUENCE</scope>
</reference>
<proteinExistence type="predicted"/>
<comment type="caution">
    <text evidence="2">The sequence shown here is derived from an EMBL/GenBank/DDBJ whole genome shotgun (WGS) entry which is preliminary data.</text>
</comment>
<evidence type="ECO:0000313" key="3">
    <source>
        <dbReference type="Proteomes" id="UP000663828"/>
    </source>
</evidence>
<dbReference type="AlphaFoldDB" id="A0A816DHM8"/>
<sequence length="414" mass="46578">MGERTIIIHYNNQNCFVHVNDIYNINVLELQQTAHETFFGCRFGSGTGLAASAGCLCEGPYISEPLTSERLQEIYHIFQRQNSSSANVGNDQRYIELWFYAYENNGLPFRHNVVEYSLPPVNTQPAPMHNASHGINLETTAVNVSDIGGTETPSGSAASSTTTDEHRFTNDFRSEQKKQYRSDIFPKKPKIKNNEIPPDTHSTPAGINKKRKRTTKYAFHLQGAHTKKENKRTRYGEGQLPERYRRLIENGKTVLVCIAAVKEHSGGLYIDPLKGFVVDKENHKIPLENPFILKLSNTNKNVSSDGHYTLKLALVQISGDIARQCTIEFKEGFKLNALTVNENPEDSDAEMMNEDDDSVGFHIAVVLAEEGKPDGIDWSTLIISNEITYKKYPAKRQKTTVAANEEEEDDDDSF</sequence>
<dbReference type="Proteomes" id="UP000663828">
    <property type="component" value="Unassembled WGS sequence"/>
</dbReference>
<gene>
    <name evidence="2" type="ORF">XAT740_LOCUS52176</name>
</gene>
<dbReference type="EMBL" id="CAJNOR010008527">
    <property type="protein sequence ID" value="CAF1634220.1"/>
    <property type="molecule type" value="Genomic_DNA"/>
</dbReference>
<feature type="region of interest" description="Disordered" evidence="1">
    <location>
        <begin position="395"/>
        <end position="414"/>
    </location>
</feature>
<accession>A0A816DHM8</accession>
<keyword evidence="3" id="KW-1185">Reference proteome</keyword>
<feature type="region of interest" description="Disordered" evidence="1">
    <location>
        <begin position="188"/>
        <end position="212"/>
    </location>
</feature>
<evidence type="ECO:0000256" key="1">
    <source>
        <dbReference type="SAM" id="MobiDB-lite"/>
    </source>
</evidence>
<name>A0A816DHM8_ADIRI</name>
<organism evidence="2 3">
    <name type="scientific">Adineta ricciae</name>
    <name type="common">Rotifer</name>
    <dbReference type="NCBI Taxonomy" id="249248"/>
    <lineage>
        <taxon>Eukaryota</taxon>
        <taxon>Metazoa</taxon>
        <taxon>Spiralia</taxon>
        <taxon>Gnathifera</taxon>
        <taxon>Rotifera</taxon>
        <taxon>Eurotatoria</taxon>
        <taxon>Bdelloidea</taxon>
        <taxon>Adinetida</taxon>
        <taxon>Adinetidae</taxon>
        <taxon>Adineta</taxon>
    </lineage>
</organism>
<feature type="compositionally biased region" description="Acidic residues" evidence="1">
    <location>
        <begin position="404"/>
        <end position="414"/>
    </location>
</feature>
<evidence type="ECO:0000313" key="2">
    <source>
        <dbReference type="EMBL" id="CAF1634220.1"/>
    </source>
</evidence>